<dbReference type="AlphaFoldDB" id="A0A918VLW4"/>
<evidence type="ECO:0000256" key="1">
    <source>
        <dbReference type="SAM" id="MobiDB-lite"/>
    </source>
</evidence>
<sequence length="357" mass="39093">MRIALRRGAMLGLPTLGALVAGTALSSQKPPAPANFTTEDLRLCVAATAYATVDTKGSTKARYSAIFERFHAVTPNEDNLTIGYRSRMLKTNLSFDQVRKLADACQRALDKGKPFANPFPAKTNEAEFQRFLRDGDGRDHMEAFSDYDGKHCRTALAYAWSITSGDESKRHVDSFLAMGASFPEDLELFGARTRMFKAQLDEAEVIRVAEACRISIKTGTPFINPLGTKAHETAYYAWLRANPVKTAPAQASAPSSSSGQSTYSPPDPLIGRCDATLERTRAAATKDFRLAQQGVQTYLKTGVRIGFDYIQYGCLEIDSGINELRGMSCPAEYANALQRFRSGYYIGLPSGSTLQCN</sequence>
<evidence type="ECO:0000313" key="4">
    <source>
        <dbReference type="Proteomes" id="UP000634139"/>
    </source>
</evidence>
<gene>
    <name evidence="3" type="ORF">GCM10011617_30640</name>
</gene>
<proteinExistence type="predicted"/>
<evidence type="ECO:0000313" key="3">
    <source>
        <dbReference type="EMBL" id="GHA07929.1"/>
    </source>
</evidence>
<feature type="chain" id="PRO_5037642571" description="Lysozyme inhibitor LprI N-terminal domain-containing protein" evidence="2">
    <location>
        <begin position="27"/>
        <end position="357"/>
    </location>
</feature>
<feature type="compositionally biased region" description="Low complexity" evidence="1">
    <location>
        <begin position="248"/>
        <end position="264"/>
    </location>
</feature>
<evidence type="ECO:0000256" key="2">
    <source>
        <dbReference type="SAM" id="SignalP"/>
    </source>
</evidence>
<protein>
    <recommendedName>
        <fullName evidence="5">Lysozyme inhibitor LprI N-terminal domain-containing protein</fullName>
    </recommendedName>
</protein>
<feature type="region of interest" description="Disordered" evidence="1">
    <location>
        <begin position="248"/>
        <end position="267"/>
    </location>
</feature>
<dbReference type="EMBL" id="BMZD01000013">
    <property type="protein sequence ID" value="GHA07929.1"/>
    <property type="molecule type" value="Genomic_DNA"/>
</dbReference>
<dbReference type="RefSeq" id="WP_189543125.1">
    <property type="nucleotide sequence ID" value="NZ_BMZD01000013.1"/>
</dbReference>
<dbReference type="Proteomes" id="UP000634139">
    <property type="component" value="Unassembled WGS sequence"/>
</dbReference>
<reference evidence="3" key="1">
    <citation type="journal article" date="2014" name="Int. J. Syst. Evol. Microbiol.">
        <title>Complete genome sequence of Corynebacterium casei LMG S-19264T (=DSM 44701T), isolated from a smear-ripened cheese.</title>
        <authorList>
            <consortium name="US DOE Joint Genome Institute (JGI-PGF)"/>
            <person name="Walter F."/>
            <person name="Albersmeier A."/>
            <person name="Kalinowski J."/>
            <person name="Ruckert C."/>
        </authorList>
    </citation>
    <scope>NUCLEOTIDE SEQUENCE</scope>
    <source>
        <strain evidence="3">KCTC 32422</strain>
    </source>
</reference>
<name>A0A918VLW4_9SPHN</name>
<accession>A0A918VLW4</accession>
<feature type="signal peptide" evidence="2">
    <location>
        <begin position="1"/>
        <end position="26"/>
    </location>
</feature>
<reference evidence="3" key="2">
    <citation type="submission" date="2020-09" db="EMBL/GenBank/DDBJ databases">
        <authorList>
            <person name="Sun Q."/>
            <person name="Kim S."/>
        </authorList>
    </citation>
    <scope>NUCLEOTIDE SEQUENCE</scope>
    <source>
        <strain evidence="3">KCTC 32422</strain>
    </source>
</reference>
<evidence type="ECO:0008006" key="5">
    <source>
        <dbReference type="Google" id="ProtNLM"/>
    </source>
</evidence>
<keyword evidence="2" id="KW-0732">Signal</keyword>
<comment type="caution">
    <text evidence="3">The sequence shown here is derived from an EMBL/GenBank/DDBJ whole genome shotgun (WGS) entry which is preliminary data.</text>
</comment>
<organism evidence="3 4">
    <name type="scientific">Novosphingobium arvoryzae</name>
    <dbReference type="NCBI Taxonomy" id="1256514"/>
    <lineage>
        <taxon>Bacteria</taxon>
        <taxon>Pseudomonadati</taxon>
        <taxon>Pseudomonadota</taxon>
        <taxon>Alphaproteobacteria</taxon>
        <taxon>Sphingomonadales</taxon>
        <taxon>Sphingomonadaceae</taxon>
        <taxon>Novosphingobium</taxon>
    </lineage>
</organism>
<keyword evidence="4" id="KW-1185">Reference proteome</keyword>